<dbReference type="CDD" id="cd05374">
    <property type="entry name" value="17beta-HSD-like_SDR_c"/>
    <property type="match status" value="1"/>
</dbReference>
<dbReference type="InterPro" id="IPR020904">
    <property type="entry name" value="Sc_DH/Rdtase_CS"/>
</dbReference>
<evidence type="ECO:0000313" key="4">
    <source>
        <dbReference type="EMBL" id="ABP64590.1"/>
    </source>
</evidence>
<keyword evidence="2" id="KW-0560">Oxidoreductase</keyword>
<proteinExistence type="inferred from homology"/>
<dbReference type="GO" id="GO:0016491">
    <property type="term" value="F:oxidoreductase activity"/>
    <property type="evidence" value="ECO:0007669"/>
    <property type="project" value="UniProtKB-KW"/>
</dbReference>
<reference evidence="4 5" key="1">
    <citation type="submission" date="2007-04" db="EMBL/GenBank/DDBJ databases">
        <title>Complete sequence of plasmid pNL2 of Novosphingobium aromaticivorans DSM 12444.</title>
        <authorList>
            <consortium name="US DOE Joint Genome Institute"/>
            <person name="Copeland A."/>
            <person name="Lucas S."/>
            <person name="Lapidus A."/>
            <person name="Barry K."/>
            <person name="Detter J.C."/>
            <person name="Glavina del Rio T."/>
            <person name="Hammon N."/>
            <person name="Israni S."/>
            <person name="Dalin E."/>
            <person name="Tice H."/>
            <person name="Pitluck S."/>
            <person name="Chertkov O."/>
            <person name="Han C."/>
            <person name="Thomson S."/>
            <person name="Schmutz J."/>
            <person name="Larimer F."/>
            <person name="Land M."/>
            <person name="Kyrpides N."/>
            <person name="Ivanova N."/>
            <person name="Fredrickson J."/>
            <person name="Romine M.F."/>
            <person name="Richardson P."/>
        </authorList>
    </citation>
    <scope>NUCLEOTIDE SEQUENCE [LARGE SCALE GENOMIC DNA]</scope>
    <source>
        <strain evidence="5">ATCC 700278 / DSM 12444 / CCUG 56034 / CIP 105152 / NBRC 16084 / F199</strain>
        <plasmid evidence="4 5">pNL2</plasmid>
    </source>
</reference>
<dbReference type="HOGENOM" id="CLU_010194_2_9_5"/>
<evidence type="ECO:0000256" key="3">
    <source>
        <dbReference type="RuleBase" id="RU000363"/>
    </source>
</evidence>
<dbReference type="SUPFAM" id="SSF51735">
    <property type="entry name" value="NAD(P)-binding Rossmann-fold domains"/>
    <property type="match status" value="1"/>
</dbReference>
<evidence type="ECO:0000256" key="2">
    <source>
        <dbReference type="ARBA" id="ARBA00023002"/>
    </source>
</evidence>
<accession>A4XF79</accession>
<protein>
    <submittedName>
        <fullName evidence="4">Short-chain dehydrogenase/reductase SDR</fullName>
    </submittedName>
</protein>
<organism evidence="4 5">
    <name type="scientific">Novosphingobium aromaticivorans (strain ATCC 700278 / DSM 12444 / CCUG 56034 / CIP 105152 / NBRC 16084 / F199)</name>
    <dbReference type="NCBI Taxonomy" id="279238"/>
    <lineage>
        <taxon>Bacteria</taxon>
        <taxon>Pseudomonadati</taxon>
        <taxon>Pseudomonadota</taxon>
        <taxon>Alphaproteobacteria</taxon>
        <taxon>Sphingomonadales</taxon>
        <taxon>Sphingomonadaceae</taxon>
        <taxon>Novosphingobium</taxon>
    </lineage>
</organism>
<geneLocation type="plasmid" evidence="4 5">
    <name>pNL2</name>
</geneLocation>
<keyword evidence="4" id="KW-0614">Plasmid</keyword>
<evidence type="ECO:0000256" key="1">
    <source>
        <dbReference type="ARBA" id="ARBA00006484"/>
    </source>
</evidence>
<dbReference type="Gene3D" id="3.40.50.720">
    <property type="entry name" value="NAD(P)-binding Rossmann-like Domain"/>
    <property type="match status" value="1"/>
</dbReference>
<dbReference type="PRINTS" id="PR00081">
    <property type="entry name" value="GDHRDH"/>
</dbReference>
<dbReference type="PRINTS" id="PR00080">
    <property type="entry name" value="SDRFAMILY"/>
</dbReference>
<name>A4XF79_NOVAD</name>
<dbReference type="AlphaFoldDB" id="A4XF79"/>
<evidence type="ECO:0000313" key="5">
    <source>
        <dbReference type="Proteomes" id="UP000009134"/>
    </source>
</evidence>
<dbReference type="InterPro" id="IPR051911">
    <property type="entry name" value="SDR_oxidoreductase"/>
</dbReference>
<dbReference type="Pfam" id="PF00106">
    <property type="entry name" value="adh_short"/>
    <property type="match status" value="1"/>
</dbReference>
<dbReference type="RefSeq" id="WP_011906973.1">
    <property type="nucleotide sequence ID" value="NC_009427.1"/>
</dbReference>
<dbReference type="KEGG" id="nar:Saro_3731"/>
<keyword evidence="5" id="KW-1185">Reference proteome</keyword>
<sequence length="327" mass="34160">MTGTLLLTGGSTGFGAGVALEMAARGWTVFASMRDLAKAGRLMEYTASLESGGAIVPVRIDVTDGASIESGLAEVLERTEGRLDALLNNAGYSVIAPFEEMTEADVRAQMETNFFGALAITRAVLPTMRDAGRGRILTVTSNAVNTPHPMLSLYAASKWALEGWAEGLAMEVAPFGIEVGVIQPGAHRTPFAGNVQFAMPEGSAYERWLEAAGPSLAELDAWGRDPALGIAAIADCLCMERMPFRTLVGEDTQVFAALKGSGPFELRAMVLRAITGAPGPGALAGSDGQGPTGDWPVASRVLQRVAQSVAQDRQAPGVLAAMFGFAN</sequence>
<dbReference type="PANTHER" id="PTHR43976:SF16">
    <property type="entry name" value="SHORT-CHAIN DEHYDROGENASE_REDUCTASE FAMILY PROTEIN"/>
    <property type="match status" value="1"/>
</dbReference>
<gene>
    <name evidence="4" type="ordered locus">Saro_3731</name>
</gene>
<dbReference type="InterPro" id="IPR036291">
    <property type="entry name" value="NAD(P)-bd_dom_sf"/>
</dbReference>
<dbReference type="Proteomes" id="UP000009134">
    <property type="component" value="Plasmid pNL2"/>
</dbReference>
<dbReference type="EMBL" id="CP000677">
    <property type="protein sequence ID" value="ABP64590.1"/>
    <property type="molecule type" value="Genomic_DNA"/>
</dbReference>
<dbReference type="InterPro" id="IPR002347">
    <property type="entry name" value="SDR_fam"/>
</dbReference>
<dbReference type="eggNOG" id="COG1028">
    <property type="taxonomic scope" value="Bacteria"/>
</dbReference>
<dbReference type="PROSITE" id="PS00061">
    <property type="entry name" value="ADH_SHORT"/>
    <property type="match status" value="1"/>
</dbReference>
<comment type="similarity">
    <text evidence="1 3">Belongs to the short-chain dehydrogenases/reductases (SDR) family.</text>
</comment>
<dbReference type="PANTHER" id="PTHR43976">
    <property type="entry name" value="SHORT CHAIN DEHYDROGENASE"/>
    <property type="match status" value="1"/>
</dbReference>